<gene>
    <name evidence="1" type="ORF">Lalb_Chr23g0267401</name>
</gene>
<dbReference type="Proteomes" id="UP000447434">
    <property type="component" value="Chromosome 23"/>
</dbReference>
<protein>
    <submittedName>
        <fullName evidence="1">Putative oxidoreductase</fullName>
    </submittedName>
</protein>
<reference evidence="2" key="1">
    <citation type="journal article" date="2020" name="Nat. Commun.">
        <title>Genome sequence of the cluster root forming white lupin.</title>
        <authorList>
            <person name="Hufnagel B."/>
            <person name="Marques A."/>
            <person name="Soriano A."/>
            <person name="Marques L."/>
            <person name="Divol F."/>
            <person name="Doumas P."/>
            <person name="Sallet E."/>
            <person name="Mancinotti D."/>
            <person name="Carrere S."/>
            <person name="Marande W."/>
            <person name="Arribat S."/>
            <person name="Keller J."/>
            <person name="Huneau C."/>
            <person name="Blein T."/>
            <person name="Aime D."/>
            <person name="Laguerre M."/>
            <person name="Taylor J."/>
            <person name="Schubert V."/>
            <person name="Nelson M."/>
            <person name="Geu-Flores F."/>
            <person name="Crespi M."/>
            <person name="Gallardo-Guerrero K."/>
            <person name="Delaux P.-M."/>
            <person name="Salse J."/>
            <person name="Berges H."/>
            <person name="Guyot R."/>
            <person name="Gouzy J."/>
            <person name="Peret B."/>
        </authorList>
    </citation>
    <scope>NUCLEOTIDE SEQUENCE [LARGE SCALE GENOMIC DNA]</scope>
    <source>
        <strain evidence="2">cv. Amiga</strain>
    </source>
</reference>
<evidence type="ECO:0000313" key="1">
    <source>
        <dbReference type="EMBL" id="KAE9586837.1"/>
    </source>
</evidence>
<comment type="caution">
    <text evidence="1">The sequence shown here is derived from an EMBL/GenBank/DDBJ whole genome shotgun (WGS) entry which is preliminary data.</text>
</comment>
<sequence length="59" mass="7015">MWPVLAEQFGIEDYGFEEGSKLKLSEVMKENQLEEVSDWWFLDNMNKSKEHGFFGIQEL</sequence>
<dbReference type="OrthoDB" id="1731983at2759"/>
<organism evidence="1 2">
    <name type="scientific">Lupinus albus</name>
    <name type="common">White lupine</name>
    <name type="synonym">Lupinus termis</name>
    <dbReference type="NCBI Taxonomy" id="3870"/>
    <lineage>
        <taxon>Eukaryota</taxon>
        <taxon>Viridiplantae</taxon>
        <taxon>Streptophyta</taxon>
        <taxon>Embryophyta</taxon>
        <taxon>Tracheophyta</taxon>
        <taxon>Spermatophyta</taxon>
        <taxon>Magnoliopsida</taxon>
        <taxon>eudicotyledons</taxon>
        <taxon>Gunneridae</taxon>
        <taxon>Pentapetalae</taxon>
        <taxon>rosids</taxon>
        <taxon>fabids</taxon>
        <taxon>Fabales</taxon>
        <taxon>Fabaceae</taxon>
        <taxon>Papilionoideae</taxon>
        <taxon>50 kb inversion clade</taxon>
        <taxon>genistoids sensu lato</taxon>
        <taxon>core genistoids</taxon>
        <taxon>Genisteae</taxon>
        <taxon>Lupinus</taxon>
    </lineage>
</organism>
<keyword evidence="2" id="KW-1185">Reference proteome</keyword>
<evidence type="ECO:0000313" key="2">
    <source>
        <dbReference type="Proteomes" id="UP000447434"/>
    </source>
</evidence>
<name>A0A6A4NJL2_LUPAL</name>
<accession>A0A6A4NJL2</accession>
<proteinExistence type="predicted"/>
<dbReference type="Gene3D" id="3.40.50.720">
    <property type="entry name" value="NAD(P)-binding Rossmann-like Domain"/>
    <property type="match status" value="1"/>
</dbReference>
<dbReference type="EMBL" id="WOCE01000023">
    <property type="protein sequence ID" value="KAE9586837.1"/>
    <property type="molecule type" value="Genomic_DNA"/>
</dbReference>
<dbReference type="AlphaFoldDB" id="A0A6A4NJL2"/>